<sequence length="969" mass="104125">DALVASAVAGKYSAPLVLVDKDPSGSTTNPNATDNAIAYLKDNTTSSTDFQVIGGTGVVSENTVEAIDDIYNNPSPEGEVKSIETNGLNEIKVVFNQEVDSDTAEDITNYKVDGTTLNDKGTKDNDADPDENSAKAVLQDDNKTVVIKLAKAQKQSDDIDVTVKKGILTADKSSTVPEYTDTVTFSDTTIPTVDSVEVKGNKKLTVKFSEPINVGKKADASGVQSKFKIDGKTLSSYGLNYDYSEASDYIKDVDGNYWTDEVDYYFDTALDSGSKTLKVSEGDKELFADAAGFPIAETTETFDVDTLTSTPEIKSITASDDGKVKINFDRPMDPKTATKIGNYEINDGNVNIDKDPELKEGDTQVKLTVTGLNKGSNKLYIDDNVKDAYGNNIEEDTYESFELEEDTTKPSVTSVYALDDDTIRVRFSKDVDSDYATNTSNYKLRDSDGTDITDEIDKIIPAGDSGASTADVFDINLKSGKKLTDSKYTIRIENIQDKASTPNVIDTYEDTFDGSDEVNAKVEGVYAVSGSNGKKIAVVFNKEMDASTLTDTDNYEYVNAKGDTKTLPSSADITSNDDKSATIDLDDTSLTTDEGSGKADENIITAIYATGVKDANGNSLQTGRDGADITTPTGVTKAKANSLKVYYEDNDDDLKVDVIFETPIDSDTLEASDFTFGTVKADSAKPDGKIVTLTFKSNDDDKNADTNINKIKALGNGAVLTIKADSATKDVSGQSVTTADASGDKPYFYEAAPRLVTVDRDSKDDPATNWSAGLQSDGSAIVSVKFDTPIDGNSVNASDFKFNIGGTTINADSAKVDENDARTVNFKFNSNNKNIKEFNDAETIKVTPQSTVKISAEKDANDEYAYYVPTDDDYKGIIVTIDNNGENPNPGEEVPGATVTADYDGDLFATKISVKLDGVNDATNAAKYVVKYDGQTASFKENQSAYVIVVDGNVDQATAQNKVTVEKAE</sequence>
<proteinExistence type="predicted"/>
<protein>
    <submittedName>
        <fullName evidence="3">Cell wall-binding repeat-containing protein</fullName>
    </submittedName>
</protein>
<keyword evidence="4" id="KW-1185">Reference proteome</keyword>
<dbReference type="EMBL" id="JBGFFE010000036">
    <property type="protein sequence ID" value="MEY8764950.1"/>
    <property type="molecule type" value="Genomic_DNA"/>
</dbReference>
<gene>
    <name evidence="3" type="ORF">AB8S09_15110</name>
</gene>
<dbReference type="Proteomes" id="UP001565220">
    <property type="component" value="Unassembled WGS sequence"/>
</dbReference>
<evidence type="ECO:0000256" key="2">
    <source>
        <dbReference type="SAM" id="MobiDB-lite"/>
    </source>
</evidence>
<evidence type="ECO:0000313" key="3">
    <source>
        <dbReference type="EMBL" id="MEY8764950.1"/>
    </source>
</evidence>
<keyword evidence="1" id="KW-0732">Signal</keyword>
<evidence type="ECO:0000313" key="4">
    <source>
        <dbReference type="Proteomes" id="UP001565220"/>
    </source>
</evidence>
<organism evidence="3 4">
    <name type="scientific">Clostridium lapidicellarium</name>
    <dbReference type="NCBI Taxonomy" id="3240931"/>
    <lineage>
        <taxon>Bacteria</taxon>
        <taxon>Bacillati</taxon>
        <taxon>Bacillota</taxon>
        <taxon>Clostridia</taxon>
        <taxon>Eubacteriales</taxon>
        <taxon>Clostridiaceae</taxon>
        <taxon>Clostridium</taxon>
    </lineage>
</organism>
<reference evidence="3 4" key="1">
    <citation type="submission" date="2024-08" db="EMBL/GenBank/DDBJ databases">
        <title>Clostridium lapicellarii sp. nov., and Clostridium renhuaiense sp. nov., two species isolated from the mud in a fermentation cellar used for producing sauce-flavour Chinese liquors.</title>
        <authorList>
            <person name="Yang F."/>
            <person name="Wang H."/>
            <person name="Chen L.Q."/>
            <person name="Zhou N."/>
            <person name="Lu J.J."/>
            <person name="Pu X.X."/>
            <person name="Wan B."/>
            <person name="Wang L."/>
            <person name="Liu S.J."/>
        </authorList>
    </citation>
    <scope>NUCLEOTIDE SEQUENCE [LARGE SCALE GENOMIC DNA]</scope>
    <source>
        <strain evidence="3 4">MT-113</strain>
    </source>
</reference>
<feature type="non-terminal residue" evidence="3">
    <location>
        <position position="1"/>
    </location>
</feature>
<name>A0ABV4E1B8_9CLOT</name>
<dbReference type="Pfam" id="PF04122">
    <property type="entry name" value="CW_binding_2"/>
    <property type="match status" value="1"/>
</dbReference>
<dbReference type="InterPro" id="IPR014755">
    <property type="entry name" value="Cu-Rt/internalin_Ig-like"/>
</dbReference>
<comment type="caution">
    <text evidence="3">The sequence shown here is derived from an EMBL/GenBank/DDBJ whole genome shotgun (WGS) entry which is preliminary data.</text>
</comment>
<dbReference type="RefSeq" id="WP_369869456.1">
    <property type="nucleotide sequence ID" value="NZ_JBGFFE010000036.1"/>
</dbReference>
<accession>A0ABV4E1B8</accession>
<dbReference type="Gene3D" id="2.60.40.1220">
    <property type="match status" value="5"/>
</dbReference>
<evidence type="ECO:0000256" key="1">
    <source>
        <dbReference type="ARBA" id="ARBA00022729"/>
    </source>
</evidence>
<dbReference type="InterPro" id="IPR007253">
    <property type="entry name" value="Cell_wall-bd_2"/>
</dbReference>
<feature type="region of interest" description="Disordered" evidence="2">
    <location>
        <begin position="562"/>
        <end position="595"/>
    </location>
</feature>